<reference evidence="6 7" key="1">
    <citation type="submission" date="2022-10" db="EMBL/GenBank/DDBJ databases">
        <title>The complete genomes of actinobacterial strains from the NBC collection.</title>
        <authorList>
            <person name="Joergensen T.S."/>
            <person name="Alvarez Arevalo M."/>
            <person name="Sterndorff E.B."/>
            <person name="Faurdal D."/>
            <person name="Vuksanovic O."/>
            <person name="Mourched A.-S."/>
            <person name="Charusanti P."/>
            <person name="Shaw S."/>
            <person name="Blin K."/>
            <person name="Weber T."/>
        </authorList>
    </citation>
    <scope>NUCLEOTIDE SEQUENCE [LARGE SCALE GENOMIC DNA]</scope>
    <source>
        <strain evidence="6 7">NBC 01774</strain>
    </source>
</reference>
<sequence length="445" mass="47845">MSESGARHLLFIGGGLDLPVRARSLRPDLRTSVICRREVLSHLVEPEKIERLIVLRSDAAVEEWVAAARFIHQADPVDRVFNFTDKDTDKTVAIGAALGLPTPAADTYRLIAHKLDMRWRLSQRGVDDTQAQLAESAHDVAAFAERVGFPVICKPVQGVGSRGVTRIDSNADIDAALAWGAEAVKSLDRRELMVEQFHRGVEFSVECLSERGRHVVACITRKISEREHFVELGHVLPAPLGDTARKRIESVVADMLDALGVTDGVTHTEVIDTGDAVRIVETHLRPAGDEIPYMLEKASGIDLIDALARQSAGLPALDMVIGRLESAEPNRCAAIWYVCPPTAGEIRDIEGLEEARALPGVCEVSVLRGVGEQLTGLSASAARAAYAWAVGSSPQEALERARAAAERLAFTVSVSGLPAVPADLDLGGDVPNGEVAVPKGELRTS</sequence>
<dbReference type="InterPro" id="IPR011761">
    <property type="entry name" value="ATP-grasp"/>
</dbReference>
<dbReference type="Gene3D" id="3.30.470.20">
    <property type="entry name" value="ATP-grasp fold, B domain"/>
    <property type="match status" value="1"/>
</dbReference>
<organism evidence="6 7">
    <name type="scientific">Streptomyces decoyicus</name>
    <dbReference type="NCBI Taxonomy" id="249567"/>
    <lineage>
        <taxon>Bacteria</taxon>
        <taxon>Bacillati</taxon>
        <taxon>Actinomycetota</taxon>
        <taxon>Actinomycetes</taxon>
        <taxon>Kitasatosporales</taxon>
        <taxon>Streptomycetaceae</taxon>
        <taxon>Streptomyces</taxon>
    </lineage>
</organism>
<dbReference type="RefSeq" id="WP_326623335.1">
    <property type="nucleotide sequence ID" value="NZ_CP109106.1"/>
</dbReference>
<proteinExistence type="predicted"/>
<protein>
    <submittedName>
        <fullName evidence="6">ATP-grasp domain-containing protein</fullName>
    </submittedName>
</protein>
<evidence type="ECO:0000313" key="6">
    <source>
        <dbReference type="EMBL" id="WSB73705.1"/>
    </source>
</evidence>
<dbReference type="EMBL" id="CP109106">
    <property type="protein sequence ID" value="WSB73705.1"/>
    <property type="molecule type" value="Genomic_DNA"/>
</dbReference>
<name>A0ABZ1FUZ3_9ACTN</name>
<dbReference type="InterPro" id="IPR013815">
    <property type="entry name" value="ATP_grasp_subdomain_1"/>
</dbReference>
<dbReference type="SUPFAM" id="SSF56059">
    <property type="entry name" value="Glutathione synthetase ATP-binding domain-like"/>
    <property type="match status" value="1"/>
</dbReference>
<evidence type="ECO:0000259" key="5">
    <source>
        <dbReference type="PROSITE" id="PS50975"/>
    </source>
</evidence>
<dbReference type="PROSITE" id="PS50975">
    <property type="entry name" value="ATP_GRASP"/>
    <property type="match status" value="1"/>
</dbReference>
<dbReference type="PANTHER" id="PTHR43585">
    <property type="entry name" value="FUMIPYRROLE BIOSYNTHESIS PROTEIN C"/>
    <property type="match status" value="1"/>
</dbReference>
<keyword evidence="1" id="KW-0436">Ligase</keyword>
<evidence type="ECO:0000256" key="2">
    <source>
        <dbReference type="ARBA" id="ARBA00022741"/>
    </source>
</evidence>
<dbReference type="Pfam" id="PF13535">
    <property type="entry name" value="ATP-grasp_4"/>
    <property type="match status" value="1"/>
</dbReference>
<keyword evidence="2 4" id="KW-0547">Nucleotide-binding</keyword>
<dbReference type="Gene3D" id="3.40.50.20">
    <property type="match status" value="1"/>
</dbReference>
<evidence type="ECO:0000256" key="4">
    <source>
        <dbReference type="PROSITE-ProRule" id="PRU00409"/>
    </source>
</evidence>
<dbReference type="InterPro" id="IPR052032">
    <property type="entry name" value="ATP-dep_AA_Ligase"/>
</dbReference>
<evidence type="ECO:0000256" key="1">
    <source>
        <dbReference type="ARBA" id="ARBA00022598"/>
    </source>
</evidence>
<accession>A0ABZ1FUZ3</accession>
<evidence type="ECO:0000313" key="7">
    <source>
        <dbReference type="Proteomes" id="UP001344251"/>
    </source>
</evidence>
<dbReference type="Gene3D" id="3.30.1490.20">
    <property type="entry name" value="ATP-grasp fold, A domain"/>
    <property type="match status" value="1"/>
</dbReference>
<gene>
    <name evidence="6" type="ORF">OG863_40440</name>
</gene>
<dbReference type="PANTHER" id="PTHR43585:SF2">
    <property type="entry name" value="ATP-GRASP ENZYME FSQD"/>
    <property type="match status" value="1"/>
</dbReference>
<keyword evidence="7" id="KW-1185">Reference proteome</keyword>
<keyword evidence="3 4" id="KW-0067">ATP-binding</keyword>
<dbReference type="Proteomes" id="UP001344251">
    <property type="component" value="Chromosome"/>
</dbReference>
<feature type="domain" description="ATP-grasp" evidence="5">
    <location>
        <begin position="118"/>
        <end position="312"/>
    </location>
</feature>
<dbReference type="Pfam" id="PF18603">
    <property type="entry name" value="LAL_C2"/>
    <property type="match status" value="1"/>
</dbReference>
<dbReference type="InterPro" id="IPR040570">
    <property type="entry name" value="LAL_C2"/>
</dbReference>
<evidence type="ECO:0000256" key="3">
    <source>
        <dbReference type="ARBA" id="ARBA00022840"/>
    </source>
</evidence>